<comment type="caution">
    <text evidence="1">The sequence shown here is derived from an EMBL/GenBank/DDBJ whole genome shotgun (WGS) entry which is preliminary data.</text>
</comment>
<dbReference type="EMBL" id="JAUSVR010000029">
    <property type="protein sequence ID" value="MDQ0513413.1"/>
    <property type="molecule type" value="Genomic_DNA"/>
</dbReference>
<reference evidence="1 2" key="1">
    <citation type="submission" date="2023-07" db="EMBL/GenBank/DDBJ databases">
        <title>Genomic Encyclopedia of Type Strains, Phase IV (KMG-IV): sequencing the most valuable type-strain genomes for metagenomic binning, comparative biology and taxonomic classification.</title>
        <authorList>
            <person name="Goeker M."/>
        </authorList>
    </citation>
    <scope>NUCLEOTIDE SEQUENCE [LARGE SCALE GENOMIC DNA]</scope>
    <source>
        <strain evidence="1 2">DSM 15561</strain>
    </source>
</reference>
<accession>A0ABU0LXH3</accession>
<evidence type="ECO:0000313" key="2">
    <source>
        <dbReference type="Proteomes" id="UP001235094"/>
    </source>
</evidence>
<evidence type="ECO:0000313" key="1">
    <source>
        <dbReference type="EMBL" id="MDQ0513413.1"/>
    </source>
</evidence>
<keyword evidence="2" id="KW-1185">Reference proteome</keyword>
<proteinExistence type="predicted"/>
<gene>
    <name evidence="1" type="ORF">QOZ99_004335</name>
</gene>
<protein>
    <submittedName>
        <fullName evidence="1">Uncharacterized protein</fullName>
    </submittedName>
</protein>
<name>A0ABU0LXH3_9HYPH</name>
<organism evidence="1 2">
    <name type="scientific">Ancylobacter amanitiformis</name>
    <dbReference type="NCBI Taxonomy" id="217069"/>
    <lineage>
        <taxon>Bacteria</taxon>
        <taxon>Pseudomonadati</taxon>
        <taxon>Pseudomonadota</taxon>
        <taxon>Alphaproteobacteria</taxon>
        <taxon>Hyphomicrobiales</taxon>
        <taxon>Xanthobacteraceae</taxon>
        <taxon>Ancylobacter</taxon>
    </lineage>
</organism>
<dbReference type="Proteomes" id="UP001235094">
    <property type="component" value="Unassembled WGS sequence"/>
</dbReference>
<sequence>MFSEAARSDFRCLGKRKRIIDIDNKVSNGVFNFGVPKQNLNSSEIAGSFVYQGGLGTPTIPVRKRMRAPTLFCSSYARSAMALGTWAANSTHGSKAGYRQGLGLKS</sequence>